<dbReference type="EMBL" id="CP054569">
    <property type="protein sequence ID" value="QKQ51092.1"/>
    <property type="molecule type" value="Genomic_DNA"/>
</dbReference>
<dbReference type="AlphaFoldDB" id="A0A6N0JWT4"/>
<evidence type="ECO:0000313" key="3">
    <source>
        <dbReference type="Proteomes" id="UP000509782"/>
    </source>
</evidence>
<dbReference type="RefSeq" id="WP_174717420.1">
    <property type="nucleotide sequence ID" value="NZ_CP054569.1"/>
</dbReference>
<dbReference type="EMBL" id="CP054569">
    <property type="protein sequence ID" value="QKQ51038.1"/>
    <property type="molecule type" value="Genomic_DNA"/>
</dbReference>
<evidence type="ECO:0000313" key="2">
    <source>
        <dbReference type="EMBL" id="QKQ51092.1"/>
    </source>
</evidence>
<protein>
    <submittedName>
        <fullName evidence="1">Uncharacterized protein</fullName>
    </submittedName>
</protein>
<name>A0A6N0JWT4_ACHDE</name>
<evidence type="ECO:0000313" key="1">
    <source>
        <dbReference type="EMBL" id="QKQ51038.1"/>
    </source>
</evidence>
<proteinExistence type="predicted"/>
<accession>A0A6N0JWT4</accession>
<sequence length="92" mass="10423">MNGIEFILRDLAGWIPPVPLPRRRLRWSAPKAEPIKPEEIEFIRAARGRLSTYELGDCYGVSPQTISNIWAGRCSAGLSPRPARPRAKRKQK</sequence>
<organism evidence="1 3">
    <name type="scientific">Achromobacter denitrificans</name>
    <name type="common">Alcaligenes denitrificans</name>
    <dbReference type="NCBI Taxonomy" id="32002"/>
    <lineage>
        <taxon>Bacteria</taxon>
        <taxon>Pseudomonadati</taxon>
        <taxon>Pseudomonadota</taxon>
        <taxon>Betaproteobacteria</taxon>
        <taxon>Burkholderiales</taxon>
        <taxon>Alcaligenaceae</taxon>
        <taxon>Achromobacter</taxon>
    </lineage>
</organism>
<reference evidence="1 3" key="1">
    <citation type="submission" date="2020-05" db="EMBL/GenBank/DDBJ databases">
        <title>FDA dAtabase for Regulatory Grade micrObial Sequences (FDA-ARGOS): Supporting development and validation of Infectious Disease Dx tests.</title>
        <authorList>
            <person name="Sproer C."/>
            <person name="Gronow S."/>
            <person name="Severitt S."/>
            <person name="Schroder I."/>
            <person name="Tallon L."/>
            <person name="Sadzewicz L."/>
            <person name="Zhao X."/>
            <person name="Vavikolanu K."/>
            <person name="Mehta A."/>
            <person name="Aluvathingal J."/>
            <person name="Nadendla S."/>
            <person name="Myers T."/>
            <person name="Yan Y."/>
            <person name="Sichtig H."/>
        </authorList>
    </citation>
    <scope>NUCLEOTIDE SEQUENCE [LARGE SCALE GENOMIC DNA]</scope>
    <source>
        <strain evidence="1 3">FDAARGOS_787</strain>
    </source>
</reference>
<dbReference type="Proteomes" id="UP000509782">
    <property type="component" value="Chromosome"/>
</dbReference>
<gene>
    <name evidence="1" type="ORF">FOC81_31680</name>
    <name evidence="2" type="ORF">FOC81_31990</name>
</gene>